<protein>
    <submittedName>
        <fullName evidence="1">Uncharacterized protein</fullName>
    </submittedName>
</protein>
<gene>
    <name evidence="1" type="ORF">METZ01_LOCUS438876</name>
</gene>
<sequence>VNSMKNSHPYESVSYTVIRIEEI</sequence>
<accession>A0A382YRX0</accession>
<organism evidence="1">
    <name type="scientific">marine metagenome</name>
    <dbReference type="NCBI Taxonomy" id="408172"/>
    <lineage>
        <taxon>unclassified sequences</taxon>
        <taxon>metagenomes</taxon>
        <taxon>ecological metagenomes</taxon>
    </lineage>
</organism>
<feature type="non-terminal residue" evidence="1">
    <location>
        <position position="1"/>
    </location>
</feature>
<proteinExistence type="predicted"/>
<dbReference type="AlphaFoldDB" id="A0A382YRX0"/>
<evidence type="ECO:0000313" key="1">
    <source>
        <dbReference type="EMBL" id="SVD86022.1"/>
    </source>
</evidence>
<dbReference type="EMBL" id="UINC01178062">
    <property type="protein sequence ID" value="SVD86022.1"/>
    <property type="molecule type" value="Genomic_DNA"/>
</dbReference>
<name>A0A382YRX0_9ZZZZ</name>
<reference evidence="1" key="1">
    <citation type="submission" date="2018-05" db="EMBL/GenBank/DDBJ databases">
        <authorList>
            <person name="Lanie J.A."/>
            <person name="Ng W.-L."/>
            <person name="Kazmierczak K.M."/>
            <person name="Andrzejewski T.M."/>
            <person name="Davidsen T.M."/>
            <person name="Wayne K.J."/>
            <person name="Tettelin H."/>
            <person name="Glass J.I."/>
            <person name="Rusch D."/>
            <person name="Podicherti R."/>
            <person name="Tsui H.-C.T."/>
            <person name="Winkler M.E."/>
        </authorList>
    </citation>
    <scope>NUCLEOTIDE SEQUENCE</scope>
</reference>